<evidence type="ECO:0000313" key="8">
    <source>
        <dbReference type="EMBL" id="SPD87923.1"/>
    </source>
</evidence>
<dbReference type="GO" id="GO:0140359">
    <property type="term" value="F:ABC-type transporter activity"/>
    <property type="evidence" value="ECO:0007669"/>
    <property type="project" value="InterPro"/>
</dbReference>
<evidence type="ECO:0000313" key="9">
    <source>
        <dbReference type="Proteomes" id="UP000238164"/>
    </source>
</evidence>
<dbReference type="KEGG" id="mgg:MPLG2_2893"/>
<feature type="transmembrane region" description="Helical" evidence="6">
    <location>
        <begin position="154"/>
        <end position="174"/>
    </location>
</feature>
<evidence type="ECO:0000256" key="3">
    <source>
        <dbReference type="ARBA" id="ARBA00022989"/>
    </source>
</evidence>
<keyword evidence="3 6" id="KW-1133">Transmembrane helix</keyword>
<keyword evidence="5" id="KW-0046">Antibiotic resistance</keyword>
<dbReference type="InterPro" id="IPR000412">
    <property type="entry name" value="ABC_2_transport"/>
</dbReference>
<accession>A0A2N9JK33</accession>
<evidence type="ECO:0000256" key="2">
    <source>
        <dbReference type="ARBA" id="ARBA00022692"/>
    </source>
</evidence>
<keyword evidence="9" id="KW-1185">Reference proteome</keyword>
<dbReference type="PANTHER" id="PTHR43229:SF2">
    <property type="entry name" value="NODULATION PROTEIN J"/>
    <property type="match status" value="1"/>
</dbReference>
<dbReference type="PROSITE" id="PS51012">
    <property type="entry name" value="ABC_TM2"/>
    <property type="match status" value="1"/>
</dbReference>
<dbReference type="Pfam" id="PF01061">
    <property type="entry name" value="ABC2_membrane"/>
    <property type="match status" value="1"/>
</dbReference>
<reference evidence="8 9" key="1">
    <citation type="submission" date="2018-02" db="EMBL/GenBank/DDBJ databases">
        <authorList>
            <person name="Cohen D.B."/>
            <person name="Kent A.D."/>
        </authorList>
    </citation>
    <scope>NUCLEOTIDE SEQUENCE [LARGE SCALE GENOMIC DNA]</scope>
    <source>
        <strain evidence="8">1</strain>
    </source>
</reference>
<evidence type="ECO:0000256" key="1">
    <source>
        <dbReference type="ARBA" id="ARBA00004141"/>
    </source>
</evidence>
<feature type="transmembrane region" description="Helical" evidence="6">
    <location>
        <begin position="238"/>
        <end position="256"/>
    </location>
</feature>
<organism evidence="8 9">
    <name type="scientific">Micropruina glycogenica</name>
    <dbReference type="NCBI Taxonomy" id="75385"/>
    <lineage>
        <taxon>Bacteria</taxon>
        <taxon>Bacillati</taxon>
        <taxon>Actinomycetota</taxon>
        <taxon>Actinomycetes</taxon>
        <taxon>Propionibacteriales</taxon>
        <taxon>Nocardioidaceae</taxon>
        <taxon>Micropruina</taxon>
    </lineage>
</organism>
<dbReference type="OrthoDB" id="9778589at2"/>
<evidence type="ECO:0000256" key="4">
    <source>
        <dbReference type="ARBA" id="ARBA00023136"/>
    </source>
</evidence>
<keyword evidence="2 6" id="KW-0812">Transmembrane</keyword>
<gene>
    <name evidence="8" type="ORF">MPLG2_2893</name>
</gene>
<keyword evidence="6" id="KW-1003">Cell membrane</keyword>
<feature type="domain" description="ABC transmembrane type-2" evidence="7">
    <location>
        <begin position="29"/>
        <end position="259"/>
    </location>
</feature>
<dbReference type="InterPro" id="IPR047817">
    <property type="entry name" value="ABC2_TM_bact-type"/>
</dbReference>
<keyword evidence="4 6" id="KW-0472">Membrane</keyword>
<evidence type="ECO:0000259" key="7">
    <source>
        <dbReference type="PROSITE" id="PS51012"/>
    </source>
</evidence>
<dbReference type="GO" id="GO:0043190">
    <property type="term" value="C:ATP-binding cassette (ABC) transporter complex"/>
    <property type="evidence" value="ECO:0007669"/>
    <property type="project" value="InterPro"/>
</dbReference>
<feature type="transmembrane region" description="Helical" evidence="6">
    <location>
        <begin position="181"/>
        <end position="199"/>
    </location>
</feature>
<feature type="transmembrane region" description="Helical" evidence="6">
    <location>
        <begin position="127"/>
        <end position="148"/>
    </location>
</feature>
<keyword evidence="6" id="KW-0813">Transport</keyword>
<name>A0A2N9JK33_9ACTN</name>
<sequence>MTAMAGLYAGNVRAVLERGFKVIGNQNWTILVSGFFEPVFYLLAMGYGLGGMVGQVSGPNGTPMSYLSFIAPALLATSAMNGAIYDSTWNVFFKMKFARIYEAMLSTSLGPLDVAAGEIGMALFRGLLYACGFLVVMAGLGIATSWWALAMVPVALLIALGFAAVGMAVTSWFSTFQQMELINIVLLPMFMFSSTLFPIDVYPQAVQWFIQALPLWHGVELMRQLSIGAFGPMTAVHLAYFGVMSVAGVIFCALRLRALFLR</sequence>
<comment type="subcellular location">
    <subcellularLocation>
        <location evidence="6">Cell membrane</location>
        <topology evidence="6">Multi-pass membrane protein</topology>
    </subcellularLocation>
    <subcellularLocation>
        <location evidence="1">Membrane</location>
        <topology evidence="1">Multi-pass membrane protein</topology>
    </subcellularLocation>
</comment>
<dbReference type="InterPro" id="IPR013525">
    <property type="entry name" value="ABC2_TM"/>
</dbReference>
<feature type="transmembrane region" description="Helical" evidence="6">
    <location>
        <begin position="69"/>
        <end position="92"/>
    </location>
</feature>
<dbReference type="EMBL" id="LT985188">
    <property type="protein sequence ID" value="SPD87923.1"/>
    <property type="molecule type" value="Genomic_DNA"/>
</dbReference>
<dbReference type="InterPro" id="IPR051784">
    <property type="entry name" value="Nod_factor_ABC_transporter"/>
</dbReference>
<evidence type="ECO:0000256" key="5">
    <source>
        <dbReference type="ARBA" id="ARBA00023251"/>
    </source>
</evidence>
<dbReference type="AlphaFoldDB" id="A0A2N9JK33"/>
<dbReference type="Proteomes" id="UP000238164">
    <property type="component" value="Chromosome 1"/>
</dbReference>
<proteinExistence type="inferred from homology"/>
<dbReference type="PANTHER" id="PTHR43229">
    <property type="entry name" value="NODULATION PROTEIN J"/>
    <property type="match status" value="1"/>
</dbReference>
<dbReference type="RefSeq" id="WP_105186546.1">
    <property type="nucleotide sequence ID" value="NZ_BAAAGO010000008.1"/>
</dbReference>
<dbReference type="PIRSF" id="PIRSF006648">
    <property type="entry name" value="DrrB"/>
    <property type="match status" value="1"/>
</dbReference>
<dbReference type="GO" id="GO:0046677">
    <property type="term" value="P:response to antibiotic"/>
    <property type="evidence" value="ECO:0007669"/>
    <property type="project" value="UniProtKB-KW"/>
</dbReference>
<evidence type="ECO:0000256" key="6">
    <source>
        <dbReference type="RuleBase" id="RU361157"/>
    </source>
</evidence>
<dbReference type="PRINTS" id="PR00164">
    <property type="entry name" value="ABC2TRNSPORT"/>
</dbReference>
<feature type="transmembrane region" description="Helical" evidence="6">
    <location>
        <begin position="28"/>
        <end position="49"/>
    </location>
</feature>
<comment type="similarity">
    <text evidence="6">Belongs to the ABC-2 integral membrane protein family.</text>
</comment>
<protein>
    <recommendedName>
        <fullName evidence="6">Transport permease protein</fullName>
    </recommendedName>
</protein>